<dbReference type="STRING" id="3821.A0A151SCR8"/>
<proteinExistence type="predicted"/>
<dbReference type="Pfam" id="PF25418">
    <property type="entry name" value="DUF7890"/>
    <property type="match status" value="1"/>
</dbReference>
<dbReference type="PANTHER" id="PTHR36782:SF1">
    <property type="entry name" value="CALCIUM UNIPORTER PROTEIN"/>
    <property type="match status" value="1"/>
</dbReference>
<dbReference type="Proteomes" id="UP000075243">
    <property type="component" value="Unassembled WGS sequence"/>
</dbReference>
<dbReference type="EMBL" id="KQ483421">
    <property type="protein sequence ID" value="KYP52625.1"/>
    <property type="molecule type" value="Genomic_DNA"/>
</dbReference>
<dbReference type="InterPro" id="IPR057212">
    <property type="entry name" value="DUF7890"/>
</dbReference>
<feature type="domain" description="DUF7890" evidence="1">
    <location>
        <begin position="77"/>
        <end position="122"/>
    </location>
</feature>
<evidence type="ECO:0000313" key="3">
    <source>
        <dbReference type="Proteomes" id="UP000075243"/>
    </source>
</evidence>
<accession>A0A151SCR8</accession>
<name>A0A151SCR8_CAJCA</name>
<evidence type="ECO:0000313" key="2">
    <source>
        <dbReference type="EMBL" id="KYP52625.1"/>
    </source>
</evidence>
<protein>
    <recommendedName>
        <fullName evidence="1">DUF7890 domain-containing protein</fullName>
    </recommendedName>
</protein>
<dbReference type="PANTHER" id="PTHR36782">
    <property type="entry name" value="BNAC03G62080D PROTEIN"/>
    <property type="match status" value="1"/>
</dbReference>
<keyword evidence="3" id="KW-1185">Reference proteome</keyword>
<reference evidence="2" key="1">
    <citation type="journal article" date="2012" name="Nat. Biotechnol.">
        <title>Draft genome sequence of pigeonpea (Cajanus cajan), an orphan legume crop of resource-poor farmers.</title>
        <authorList>
            <person name="Varshney R.K."/>
            <person name="Chen W."/>
            <person name="Li Y."/>
            <person name="Bharti A.K."/>
            <person name="Saxena R.K."/>
            <person name="Schlueter J.A."/>
            <person name="Donoghue M.T."/>
            <person name="Azam S."/>
            <person name="Fan G."/>
            <person name="Whaley A.M."/>
            <person name="Farmer A.D."/>
            <person name="Sheridan J."/>
            <person name="Iwata A."/>
            <person name="Tuteja R."/>
            <person name="Penmetsa R.V."/>
            <person name="Wu W."/>
            <person name="Upadhyaya H.D."/>
            <person name="Yang S.P."/>
            <person name="Shah T."/>
            <person name="Saxena K.B."/>
            <person name="Michael T."/>
            <person name="McCombie W.R."/>
            <person name="Yang B."/>
            <person name="Zhang G."/>
            <person name="Yang H."/>
            <person name="Wang J."/>
            <person name="Spillane C."/>
            <person name="Cook D.R."/>
            <person name="May G.D."/>
            <person name="Xu X."/>
            <person name="Jackson S.A."/>
        </authorList>
    </citation>
    <scope>NUCLEOTIDE SEQUENCE [LARGE SCALE GENOMIC DNA]</scope>
</reference>
<gene>
    <name evidence="2" type="ORF">KK1_025365</name>
</gene>
<sequence length="128" mass="14453">MVHTMFAFLNRKVADETVAKELKVTKAVYRDESTNTMKSPAHAKTVKKSVRFADSEASIFREENEKKLVKGSDEFGGIRVKVKMTKEEASRLLSKCKEGGILEFKDVARELVAIPRNRVTVVSALHQR</sequence>
<dbReference type="OMA" id="KCSEGGV"/>
<dbReference type="Gramene" id="C.cajan_24004.t">
    <property type="protein sequence ID" value="C.cajan_24004.t.cds1"/>
    <property type="gene ID" value="C.cajan_24004"/>
</dbReference>
<dbReference type="OrthoDB" id="1077969at2759"/>
<evidence type="ECO:0000259" key="1">
    <source>
        <dbReference type="Pfam" id="PF25418"/>
    </source>
</evidence>
<dbReference type="AlphaFoldDB" id="A0A151SCR8"/>
<organism evidence="2 3">
    <name type="scientific">Cajanus cajan</name>
    <name type="common">Pigeon pea</name>
    <name type="synonym">Cajanus indicus</name>
    <dbReference type="NCBI Taxonomy" id="3821"/>
    <lineage>
        <taxon>Eukaryota</taxon>
        <taxon>Viridiplantae</taxon>
        <taxon>Streptophyta</taxon>
        <taxon>Embryophyta</taxon>
        <taxon>Tracheophyta</taxon>
        <taxon>Spermatophyta</taxon>
        <taxon>Magnoliopsida</taxon>
        <taxon>eudicotyledons</taxon>
        <taxon>Gunneridae</taxon>
        <taxon>Pentapetalae</taxon>
        <taxon>rosids</taxon>
        <taxon>fabids</taxon>
        <taxon>Fabales</taxon>
        <taxon>Fabaceae</taxon>
        <taxon>Papilionoideae</taxon>
        <taxon>50 kb inversion clade</taxon>
        <taxon>NPAAA clade</taxon>
        <taxon>indigoferoid/millettioid clade</taxon>
        <taxon>Phaseoleae</taxon>
        <taxon>Cajanus</taxon>
    </lineage>
</organism>